<gene>
    <name evidence="1" type="ORF">IO89_17540</name>
</gene>
<dbReference type="OrthoDB" id="1272849at2"/>
<dbReference type="STRING" id="421072.SAMN04488097_3795"/>
<reference evidence="1 2" key="1">
    <citation type="submission" date="2014-07" db="EMBL/GenBank/DDBJ databases">
        <title>Epilithonimonas lactis LMG 22401 Genome.</title>
        <authorList>
            <person name="Pipes S.E."/>
            <person name="Stropko S.J."/>
        </authorList>
    </citation>
    <scope>NUCLEOTIDE SEQUENCE [LARGE SCALE GENOMIC DNA]</scope>
    <source>
        <strain evidence="1 2">LMG 24401</strain>
    </source>
</reference>
<name>A0A085B761_9FLAO</name>
<proteinExistence type="predicted"/>
<organism evidence="1 2">
    <name type="scientific">Epilithonimonas lactis</name>
    <dbReference type="NCBI Taxonomy" id="421072"/>
    <lineage>
        <taxon>Bacteria</taxon>
        <taxon>Pseudomonadati</taxon>
        <taxon>Bacteroidota</taxon>
        <taxon>Flavobacteriia</taxon>
        <taxon>Flavobacteriales</taxon>
        <taxon>Weeksellaceae</taxon>
        <taxon>Chryseobacterium group</taxon>
        <taxon>Epilithonimonas</taxon>
    </lineage>
</organism>
<dbReference type="EMBL" id="JPLY01000007">
    <property type="protein sequence ID" value="KFC18306.1"/>
    <property type="molecule type" value="Genomic_DNA"/>
</dbReference>
<evidence type="ECO:0000313" key="2">
    <source>
        <dbReference type="Proteomes" id="UP000028623"/>
    </source>
</evidence>
<comment type="caution">
    <text evidence="1">The sequence shown here is derived from an EMBL/GenBank/DDBJ whole genome shotgun (WGS) entry which is preliminary data.</text>
</comment>
<dbReference type="RefSeq" id="WP_034978752.1">
    <property type="nucleotide sequence ID" value="NZ_FOFI01000006.1"/>
</dbReference>
<accession>A0A085B761</accession>
<sequence>MKKTESQGFFCVVYFSDTKKTCFYHKVWKPKNLASQLQNWLWIKCFIKKEDYFSDTKANRYYRIFDKNNPVENFTYQIFSGKQAL</sequence>
<keyword evidence="2" id="KW-1185">Reference proteome</keyword>
<dbReference type="Proteomes" id="UP000028623">
    <property type="component" value="Unassembled WGS sequence"/>
</dbReference>
<evidence type="ECO:0000313" key="1">
    <source>
        <dbReference type="EMBL" id="KFC18306.1"/>
    </source>
</evidence>
<dbReference type="AlphaFoldDB" id="A0A085B761"/>
<protein>
    <submittedName>
        <fullName evidence="1">Uncharacterized protein</fullName>
    </submittedName>
</protein>